<dbReference type="InterPro" id="IPR006195">
    <property type="entry name" value="aa-tRNA-synth_II"/>
</dbReference>
<keyword evidence="1" id="KW-0436">Ligase</keyword>
<sequence length="397" mass="45667">MRFRYALSSPKAREKAKEVAESMYYLSERITAVRVGEAELEVDYEGDDEEAFRRKAERFLHDNLKIRLIPRKTLKDNRTSKPPRPCREQAPLAPVGSLRLTGDAALAEQALDRLFFDMAAGYGAQMRRYPSFMTMEHMMRSGYMYHYPQNVYGVSEVEHEQETLERCRSHLSEEQPLGELMRHNELYLQPCVCYHVYAELAAERRKPGKLELFSAAGPCYRHEHRARLSPVRVREFRMREIVFLGEEQPVEQMRATLVEDSWALFERLGLRGYLETATDPFYFHDDGAMLFYQQSGALKYELRVTPDDQTGAAITSFNLCGSLLCQSFGIDDGSHTFQSGCVGFGIDRWVQALLMTHGPVIKEWPQTVRETLFPIPSSGRHPGERPLIGGARAYRPY</sequence>
<dbReference type="GO" id="GO:0140096">
    <property type="term" value="F:catalytic activity, acting on a protein"/>
    <property type="evidence" value="ECO:0007669"/>
    <property type="project" value="UniProtKB-ARBA"/>
</dbReference>
<dbReference type="Pfam" id="PF00587">
    <property type="entry name" value="tRNA-synt_2b"/>
    <property type="match status" value="1"/>
</dbReference>
<accession>A0A163Y9N8</accession>
<comment type="caution">
    <text evidence="7">The sequence shown here is derived from an EMBL/GenBank/DDBJ whole genome shotgun (WGS) entry which is preliminary data.</text>
</comment>
<keyword evidence="4" id="KW-0648">Protein biosynthesis</keyword>
<evidence type="ECO:0000313" key="8">
    <source>
        <dbReference type="Proteomes" id="UP000076563"/>
    </source>
</evidence>
<organism evidence="7 8">
    <name type="scientific">Paenibacillus elgii</name>
    <dbReference type="NCBI Taxonomy" id="189691"/>
    <lineage>
        <taxon>Bacteria</taxon>
        <taxon>Bacillati</taxon>
        <taxon>Bacillota</taxon>
        <taxon>Bacilli</taxon>
        <taxon>Bacillales</taxon>
        <taxon>Paenibacillaceae</taxon>
        <taxon>Paenibacillus</taxon>
    </lineage>
</organism>
<evidence type="ECO:0000256" key="1">
    <source>
        <dbReference type="ARBA" id="ARBA00022598"/>
    </source>
</evidence>
<evidence type="ECO:0000256" key="4">
    <source>
        <dbReference type="ARBA" id="ARBA00022917"/>
    </source>
</evidence>
<dbReference type="GO" id="GO:0016740">
    <property type="term" value="F:transferase activity"/>
    <property type="evidence" value="ECO:0007669"/>
    <property type="project" value="UniProtKB-ARBA"/>
</dbReference>
<dbReference type="PROSITE" id="PS50862">
    <property type="entry name" value="AA_TRNA_LIGASE_II"/>
    <property type="match status" value="1"/>
</dbReference>
<dbReference type="SMR" id="A0A163Y9N8"/>
<protein>
    <recommendedName>
        <fullName evidence="6">Aminoacyl-transfer RNA synthetases class-II family profile domain-containing protein</fullName>
    </recommendedName>
</protein>
<dbReference type="Gene3D" id="3.30.930.10">
    <property type="entry name" value="Bira Bifunctional Protein, Domain 2"/>
    <property type="match status" value="1"/>
</dbReference>
<reference evidence="8" key="1">
    <citation type="submission" date="2016-01" db="EMBL/GenBank/DDBJ databases">
        <title>Draft genome of Chromobacterium sp. F49.</title>
        <authorList>
            <person name="Hong K.W."/>
        </authorList>
    </citation>
    <scope>NUCLEOTIDE SEQUENCE [LARGE SCALE GENOMIC DNA]</scope>
    <source>
        <strain evidence="8">M63</strain>
    </source>
</reference>
<dbReference type="OrthoDB" id="583154at2"/>
<dbReference type="EMBL" id="LQRA01000052">
    <property type="protein sequence ID" value="KZE79083.1"/>
    <property type="molecule type" value="Genomic_DNA"/>
</dbReference>
<dbReference type="InterPro" id="IPR002314">
    <property type="entry name" value="aa-tRNA-synt_IIb"/>
</dbReference>
<dbReference type="RefSeq" id="WP_063181581.1">
    <property type="nucleotide sequence ID" value="NZ_LQRA01000052.1"/>
</dbReference>
<dbReference type="GO" id="GO:0006418">
    <property type="term" value="P:tRNA aminoacylation for protein translation"/>
    <property type="evidence" value="ECO:0007669"/>
    <property type="project" value="InterPro"/>
</dbReference>
<evidence type="ECO:0000256" key="3">
    <source>
        <dbReference type="ARBA" id="ARBA00022840"/>
    </source>
</evidence>
<dbReference type="SUPFAM" id="SSF55681">
    <property type="entry name" value="Class II aaRS and biotin synthetases"/>
    <property type="match status" value="1"/>
</dbReference>
<keyword evidence="3" id="KW-0067">ATP-binding</keyword>
<name>A0A163Y9N8_9BACL</name>
<dbReference type="AlphaFoldDB" id="A0A163Y9N8"/>
<keyword evidence="5" id="KW-0030">Aminoacyl-tRNA synthetase</keyword>
<evidence type="ECO:0000259" key="6">
    <source>
        <dbReference type="PROSITE" id="PS50862"/>
    </source>
</evidence>
<dbReference type="GO" id="GO:0005524">
    <property type="term" value="F:ATP binding"/>
    <property type="evidence" value="ECO:0007669"/>
    <property type="project" value="UniProtKB-KW"/>
</dbReference>
<dbReference type="InterPro" id="IPR045864">
    <property type="entry name" value="aa-tRNA-synth_II/BPL/LPL"/>
</dbReference>
<evidence type="ECO:0000313" key="7">
    <source>
        <dbReference type="EMBL" id="KZE79083.1"/>
    </source>
</evidence>
<keyword evidence="2" id="KW-0547">Nucleotide-binding</keyword>
<evidence type="ECO:0000256" key="5">
    <source>
        <dbReference type="ARBA" id="ARBA00023146"/>
    </source>
</evidence>
<dbReference type="GO" id="GO:0004812">
    <property type="term" value="F:aminoacyl-tRNA ligase activity"/>
    <property type="evidence" value="ECO:0007669"/>
    <property type="project" value="UniProtKB-KW"/>
</dbReference>
<proteinExistence type="predicted"/>
<evidence type="ECO:0000256" key="2">
    <source>
        <dbReference type="ARBA" id="ARBA00022741"/>
    </source>
</evidence>
<keyword evidence="8" id="KW-1185">Reference proteome</keyword>
<dbReference type="Proteomes" id="UP000076563">
    <property type="component" value="Unassembled WGS sequence"/>
</dbReference>
<feature type="domain" description="Aminoacyl-transfer RNA synthetases class-II family profile" evidence="6">
    <location>
        <begin position="217"/>
        <end position="374"/>
    </location>
</feature>
<gene>
    <name evidence="7" type="ORF">AV654_16500</name>
</gene>